<proteinExistence type="predicted"/>
<gene>
    <name evidence="4" type="ORF">DW068_05385</name>
    <name evidence="3" type="ORF">ERS852450_00963</name>
</gene>
<dbReference type="EMBL" id="CYZL01000006">
    <property type="protein sequence ID" value="CUN98300.1"/>
    <property type="molecule type" value="Genomic_DNA"/>
</dbReference>
<dbReference type="AlphaFoldDB" id="A0A174BEW2"/>
<feature type="transmembrane region" description="Helical" evidence="2">
    <location>
        <begin position="25"/>
        <end position="46"/>
    </location>
</feature>
<protein>
    <submittedName>
        <fullName evidence="3">Uncharacterized protein</fullName>
    </submittedName>
</protein>
<dbReference type="EMBL" id="QRNJ01000015">
    <property type="protein sequence ID" value="RHK40139.1"/>
    <property type="molecule type" value="Genomic_DNA"/>
</dbReference>
<evidence type="ECO:0000256" key="2">
    <source>
        <dbReference type="SAM" id="Phobius"/>
    </source>
</evidence>
<keyword evidence="2" id="KW-1133">Transmembrane helix</keyword>
<dbReference type="RefSeq" id="WP_055298221.1">
    <property type="nucleotide sequence ID" value="NZ_BLYK01000011.1"/>
</dbReference>
<keyword evidence="2" id="KW-0472">Membrane</keyword>
<evidence type="ECO:0000313" key="4">
    <source>
        <dbReference type="EMBL" id="RHK40139.1"/>
    </source>
</evidence>
<dbReference type="Proteomes" id="UP000095679">
    <property type="component" value="Unassembled WGS sequence"/>
</dbReference>
<accession>A0A174BEW2</accession>
<reference evidence="4 6" key="2">
    <citation type="submission" date="2018-08" db="EMBL/GenBank/DDBJ databases">
        <title>A genome reference for cultivated species of the human gut microbiota.</title>
        <authorList>
            <person name="Zou Y."/>
            <person name="Xue W."/>
            <person name="Luo G."/>
        </authorList>
    </citation>
    <scope>NUCLEOTIDE SEQUENCE [LARGE SCALE GENOMIC DNA]</scope>
    <source>
        <strain evidence="4 6">AF45-14BH</strain>
    </source>
</reference>
<evidence type="ECO:0000313" key="3">
    <source>
        <dbReference type="EMBL" id="CUN98300.1"/>
    </source>
</evidence>
<name>A0A174BEW2_9FIRM</name>
<dbReference type="Proteomes" id="UP000283497">
    <property type="component" value="Unassembled WGS sequence"/>
</dbReference>
<evidence type="ECO:0000313" key="5">
    <source>
        <dbReference type="Proteomes" id="UP000095679"/>
    </source>
</evidence>
<feature type="compositionally biased region" description="Acidic residues" evidence="1">
    <location>
        <begin position="82"/>
        <end position="123"/>
    </location>
</feature>
<reference evidence="3 5" key="1">
    <citation type="submission" date="2015-09" db="EMBL/GenBank/DDBJ databases">
        <authorList>
            <consortium name="Pathogen Informatics"/>
        </authorList>
    </citation>
    <scope>NUCLEOTIDE SEQUENCE [LARGE SCALE GENOMIC DNA]</scope>
    <source>
        <strain evidence="3 5">2789STDY5834835</strain>
    </source>
</reference>
<organism evidence="3 5">
    <name type="scientific">Anaerobutyricum hallii</name>
    <dbReference type="NCBI Taxonomy" id="39488"/>
    <lineage>
        <taxon>Bacteria</taxon>
        <taxon>Bacillati</taxon>
        <taxon>Bacillota</taxon>
        <taxon>Clostridia</taxon>
        <taxon>Lachnospirales</taxon>
        <taxon>Lachnospiraceae</taxon>
        <taxon>Anaerobutyricum</taxon>
    </lineage>
</organism>
<feature type="region of interest" description="Disordered" evidence="1">
    <location>
        <begin position="67"/>
        <end position="127"/>
    </location>
</feature>
<evidence type="ECO:0000313" key="6">
    <source>
        <dbReference type="Proteomes" id="UP000283497"/>
    </source>
</evidence>
<keyword evidence="2" id="KW-0812">Transmembrane</keyword>
<evidence type="ECO:0000256" key="1">
    <source>
        <dbReference type="SAM" id="MobiDB-lite"/>
    </source>
</evidence>
<sequence length="314" mass="35006">MTGNNNTYYKSSMYENRGENTAQEIIIALAIAVISLLLAGVIISHFSGSLSSGSYYGSGNSSGNGGYSNNDGSSGGGYVGDGTEDTEDYDDTDYDDADDTDDGENTYDDDSESSDDSESDEAYEPYTDNWSMNISDCLSVDDYYQRDSADGSFSFAYPKYVFNDADINEEENYYDYYYEDDNGNRTIEMKFYSEDDPGDAVQNAKELFYSISGEPSEVLYQVEPKDQVGADGMARGIVAGTYDDEGTCVYIVAANDGQKDYIMELYYPDSAPEYDYDDVNYIIDCVYRYCSFAGGTYKPRSHELFMRDDMGEKK</sequence>